<dbReference type="InterPro" id="IPR001090">
    <property type="entry name" value="Ephrin_rcpt_lig-bd_dom"/>
</dbReference>
<dbReference type="PANTHER" id="PTHR46877">
    <property type="entry name" value="EPH RECEPTOR A5"/>
    <property type="match status" value="1"/>
</dbReference>
<evidence type="ECO:0000256" key="4">
    <source>
        <dbReference type="ARBA" id="ARBA00023136"/>
    </source>
</evidence>
<keyword evidence="9" id="KW-1185">Reference proteome</keyword>
<evidence type="ECO:0000256" key="5">
    <source>
        <dbReference type="ARBA" id="ARBA00023170"/>
    </source>
</evidence>
<keyword evidence="3" id="KW-0067">ATP-binding</keyword>
<dbReference type="GO" id="GO:0030425">
    <property type="term" value="C:dendrite"/>
    <property type="evidence" value="ECO:0007669"/>
    <property type="project" value="TreeGrafter"/>
</dbReference>
<dbReference type="EMBL" id="JAODUP010000105">
    <property type="protein sequence ID" value="KAK2162050.1"/>
    <property type="molecule type" value="Genomic_DNA"/>
</dbReference>
<feature type="transmembrane region" description="Helical" evidence="6">
    <location>
        <begin position="235"/>
        <end position="265"/>
    </location>
</feature>
<evidence type="ECO:0000259" key="7">
    <source>
        <dbReference type="PROSITE" id="PS51550"/>
    </source>
</evidence>
<dbReference type="Proteomes" id="UP001208570">
    <property type="component" value="Unassembled WGS sequence"/>
</dbReference>
<evidence type="ECO:0000256" key="2">
    <source>
        <dbReference type="ARBA" id="ARBA00022741"/>
    </source>
</evidence>
<dbReference type="Gene3D" id="2.60.40.1770">
    <property type="entry name" value="ephrin a2 ectodomain"/>
    <property type="match status" value="1"/>
</dbReference>
<keyword evidence="6" id="KW-0812">Transmembrane</keyword>
<dbReference type="GO" id="GO:0005886">
    <property type="term" value="C:plasma membrane"/>
    <property type="evidence" value="ECO:0007669"/>
    <property type="project" value="TreeGrafter"/>
</dbReference>
<dbReference type="PROSITE" id="PS51550">
    <property type="entry name" value="EPH_LBD"/>
    <property type="match status" value="1"/>
</dbReference>
<evidence type="ECO:0000256" key="6">
    <source>
        <dbReference type="SAM" id="Phobius"/>
    </source>
</evidence>
<keyword evidence="5" id="KW-0675">Receptor</keyword>
<dbReference type="InterPro" id="IPR008979">
    <property type="entry name" value="Galactose-bd-like_sf"/>
</dbReference>
<comment type="caution">
    <text evidence="8">The sequence shown here is derived from an EMBL/GenBank/DDBJ whole genome shotgun (WGS) entry which is preliminary data.</text>
</comment>
<dbReference type="AlphaFoldDB" id="A0AAD9K0B9"/>
<dbReference type="GO" id="GO:0007411">
    <property type="term" value="P:axon guidance"/>
    <property type="evidence" value="ECO:0007669"/>
    <property type="project" value="TreeGrafter"/>
</dbReference>
<comment type="subcellular location">
    <subcellularLocation>
        <location evidence="1">Membrane</location>
        <topology evidence="1">Single-pass membrane protein</topology>
    </subcellularLocation>
</comment>
<organism evidence="8 9">
    <name type="scientific">Paralvinella palmiformis</name>
    <dbReference type="NCBI Taxonomy" id="53620"/>
    <lineage>
        <taxon>Eukaryota</taxon>
        <taxon>Metazoa</taxon>
        <taxon>Spiralia</taxon>
        <taxon>Lophotrochozoa</taxon>
        <taxon>Annelida</taxon>
        <taxon>Polychaeta</taxon>
        <taxon>Sedentaria</taxon>
        <taxon>Canalipalpata</taxon>
        <taxon>Terebellida</taxon>
        <taxon>Terebelliformia</taxon>
        <taxon>Alvinellidae</taxon>
        <taxon>Paralvinella</taxon>
    </lineage>
</organism>
<keyword evidence="2" id="KW-0547">Nucleotide-binding</keyword>
<keyword evidence="4 6" id="KW-0472">Membrane</keyword>
<dbReference type="PANTHER" id="PTHR46877:SF14">
    <property type="entry name" value="RECEPTOR PROTEIN-TYROSINE KINASE"/>
    <property type="match status" value="1"/>
</dbReference>
<dbReference type="GO" id="GO:0005524">
    <property type="term" value="F:ATP binding"/>
    <property type="evidence" value="ECO:0007669"/>
    <property type="project" value="UniProtKB-KW"/>
</dbReference>
<dbReference type="InterPro" id="IPR050449">
    <property type="entry name" value="Ephrin_rcpt_TKs"/>
</dbReference>
<name>A0AAD9K0B9_9ANNE</name>
<feature type="non-terminal residue" evidence="8">
    <location>
        <position position="1"/>
    </location>
</feature>
<keyword evidence="6" id="KW-1133">Transmembrane helix</keyword>
<feature type="domain" description="Eph LBD" evidence="7">
    <location>
        <begin position="1"/>
        <end position="155"/>
    </location>
</feature>
<dbReference type="GO" id="GO:0005005">
    <property type="term" value="F:transmembrane-ephrin receptor activity"/>
    <property type="evidence" value="ECO:0007669"/>
    <property type="project" value="TreeGrafter"/>
</dbReference>
<reference evidence="8" key="1">
    <citation type="journal article" date="2023" name="Mol. Biol. Evol.">
        <title>Third-Generation Sequencing Reveals the Adaptive Role of the Epigenome in Three Deep-Sea Polychaetes.</title>
        <authorList>
            <person name="Perez M."/>
            <person name="Aroh O."/>
            <person name="Sun Y."/>
            <person name="Lan Y."/>
            <person name="Juniper S.K."/>
            <person name="Young C.R."/>
            <person name="Angers B."/>
            <person name="Qian P.Y."/>
        </authorList>
    </citation>
    <scope>NUCLEOTIDE SEQUENCE</scope>
    <source>
        <strain evidence="8">P08H-3</strain>
    </source>
</reference>
<protein>
    <recommendedName>
        <fullName evidence="7">Eph LBD domain-containing protein</fullName>
    </recommendedName>
</protein>
<dbReference type="SMART" id="SM00615">
    <property type="entry name" value="EPH_lbd"/>
    <property type="match status" value="1"/>
</dbReference>
<sequence>WREASFNSQGDVFRVYTVCNLVSQSDNWLRLPYIDRNGANRLYVEIQFTMRRCVKYPDPQRLQQCKESFQLKYYEAESDFANSERPTWDSDTYTHIDVIAADKTFTDIDESIINTETRDIAITRRGVYFAIRDQGACTTIISVRVYYIMCPSVILNFTVFPNTTTGPDRSSIIQQNGVCVSHAAMEKPPSYLCKGDGTWSLLTGGCKCMPGYEPDGDGNDQACKRKWNPCLPSGLVLFSFLGFCFLAAVVVDVVVVVVVVVTLSFSTQ</sequence>
<evidence type="ECO:0000313" key="8">
    <source>
        <dbReference type="EMBL" id="KAK2162050.1"/>
    </source>
</evidence>
<dbReference type="Pfam" id="PF01404">
    <property type="entry name" value="Ephrin_lbd"/>
    <property type="match status" value="1"/>
</dbReference>
<dbReference type="SUPFAM" id="SSF49785">
    <property type="entry name" value="Galactose-binding domain-like"/>
    <property type="match status" value="1"/>
</dbReference>
<evidence type="ECO:0000256" key="3">
    <source>
        <dbReference type="ARBA" id="ARBA00022840"/>
    </source>
</evidence>
<dbReference type="Pfam" id="PF25599">
    <property type="entry name" value="Ephrin_CRD"/>
    <property type="match status" value="1"/>
</dbReference>
<accession>A0AAD9K0B9</accession>
<evidence type="ECO:0000313" key="9">
    <source>
        <dbReference type="Proteomes" id="UP001208570"/>
    </source>
</evidence>
<gene>
    <name evidence="8" type="ORF">LSH36_105g04005</name>
</gene>
<proteinExistence type="predicted"/>
<evidence type="ECO:0000256" key="1">
    <source>
        <dbReference type="ARBA" id="ARBA00004167"/>
    </source>
</evidence>
<dbReference type="Gene3D" id="2.60.120.260">
    <property type="entry name" value="Galactose-binding domain-like"/>
    <property type="match status" value="1"/>
</dbReference>